<reference evidence="1 2" key="1">
    <citation type="journal article" date="2018" name="Genome Biol. Evol.">
        <title>Partnering With a Pest: Genomes of Hemlock Woolly Adelgid Symbionts Reveal Atypical Nutritional Provisioning Patterns in Dual-Obligate Bacteria.</title>
        <authorList>
            <person name="Weglarz K.M."/>
            <person name="Havill N.P."/>
            <person name="Burke G.R."/>
            <person name="von Dohlen C.D."/>
        </authorList>
    </citation>
    <scope>NUCLEOTIDE SEQUENCE [LARGE SCALE GENOMIC DNA]</scope>
    <source>
        <strain evidence="1 2">HWA_ENA</strain>
    </source>
</reference>
<dbReference type="Proteomes" id="UP000288953">
    <property type="component" value="Chromosome"/>
</dbReference>
<name>A0ABX5R937_9PSED</name>
<protein>
    <submittedName>
        <fullName evidence="1">Uncharacterized protein</fullName>
    </submittedName>
</protein>
<proteinExistence type="predicted"/>
<organism evidence="1 2">
    <name type="scientific">Candidatus Pseudomonas adelgestsugas</name>
    <dbReference type="NCBI Taxonomy" id="1302376"/>
    <lineage>
        <taxon>Bacteria</taxon>
        <taxon>Pseudomonadati</taxon>
        <taxon>Pseudomonadota</taxon>
        <taxon>Gammaproteobacteria</taxon>
        <taxon>Pseudomonadales</taxon>
        <taxon>Pseudomonadaceae</taxon>
        <taxon>Pseudomonas</taxon>
    </lineage>
</organism>
<evidence type="ECO:0000313" key="2">
    <source>
        <dbReference type="Proteomes" id="UP000288953"/>
    </source>
</evidence>
<gene>
    <name evidence="1" type="ORF">C3B55_00834</name>
</gene>
<evidence type="ECO:0000313" key="1">
    <source>
        <dbReference type="EMBL" id="QAX82145.1"/>
    </source>
</evidence>
<dbReference type="EMBL" id="CP026512">
    <property type="protein sequence ID" value="QAX82145.1"/>
    <property type="molecule type" value="Genomic_DNA"/>
</dbReference>
<keyword evidence="2" id="KW-1185">Reference proteome</keyword>
<sequence length="61" mass="6767">MISANTGVLMSDLALADEPLTVFVSDSAYIYDGSIVRHRANTYLSLLPLTLYSYENKDAHE</sequence>
<accession>A0ABX5R937</accession>